<protein>
    <recommendedName>
        <fullName evidence="8">CASTOR/POLLUX/SYM8 ion channel conserved domain-containing protein</fullName>
    </recommendedName>
</protein>
<dbReference type="GO" id="GO:0006811">
    <property type="term" value="P:monoatomic ion transport"/>
    <property type="evidence" value="ECO:0007669"/>
    <property type="project" value="UniProtKB-KW"/>
</dbReference>
<comment type="subcellular location">
    <subcellularLocation>
        <location evidence="1">Endomembrane system</location>
        <topology evidence="1">Multi-pass membrane protein</topology>
    </subcellularLocation>
</comment>
<comment type="caution">
    <text evidence="9">The sequence shown here is derived from an EMBL/GenBank/DDBJ whole genome shotgun (WGS) entry which is preliminary data.</text>
</comment>
<dbReference type="Proteomes" id="UP000247498">
    <property type="component" value="Unassembled WGS sequence"/>
</dbReference>
<dbReference type="EMBL" id="BDRX01000087">
    <property type="protein sequence ID" value="GBF96827.1"/>
    <property type="molecule type" value="Genomic_DNA"/>
</dbReference>
<feature type="domain" description="CASTOR/POLLUX/SYM8 ion channel conserved" evidence="8">
    <location>
        <begin position="404"/>
        <end position="496"/>
    </location>
</feature>
<dbReference type="OrthoDB" id="414047at2759"/>
<evidence type="ECO:0000256" key="6">
    <source>
        <dbReference type="ARBA" id="ARBA00023136"/>
    </source>
</evidence>
<gene>
    <name evidence="9" type="ORF">Rsub_09683</name>
</gene>
<evidence type="ECO:0000256" key="5">
    <source>
        <dbReference type="ARBA" id="ARBA00023065"/>
    </source>
</evidence>
<feature type="transmembrane region" description="Helical" evidence="7">
    <location>
        <begin position="135"/>
        <end position="153"/>
    </location>
</feature>
<evidence type="ECO:0000256" key="2">
    <source>
        <dbReference type="ARBA" id="ARBA00022448"/>
    </source>
</evidence>
<dbReference type="InterPro" id="IPR044849">
    <property type="entry name" value="CASTOR/POLLUX/SYM8-like"/>
</dbReference>
<dbReference type="PANTHER" id="PTHR31563">
    <property type="entry name" value="ION CHANNEL POLLUX-RELATED"/>
    <property type="match status" value="1"/>
</dbReference>
<accession>A0A2V0PHT3</accession>
<evidence type="ECO:0000259" key="8">
    <source>
        <dbReference type="Pfam" id="PF06241"/>
    </source>
</evidence>
<evidence type="ECO:0000256" key="3">
    <source>
        <dbReference type="ARBA" id="ARBA00022692"/>
    </source>
</evidence>
<sequence>MRAFIAPGPGRRLQALPAARRAAATPLRARRAAARAAGPDAAEAEDGAESALKRLPAAAAAGAACLALAASQCGAALAVPPPRRPAHAAEARVAVRAPPLASTTLAGPAFDTAHTAAWLRYRVLQLFSMPTTGKLLAVLAVAVPVLLVGGLAYKAAMNCTWQEAITKAYHAMGNVPGTIAKEQSKAAMFIVNAVYLAGIMSFAVVLGILSADIAAAVREVRAGNFPVVERGHTVLLGWNRQTLATLRQIAVAQSRAGAGGAPFGLPVVVLADRDKDEMDREVHDAVGGRLAVITRSGSSTRLEDLRRAAVGSAGTVLLQYPEGKPKNRAHAEQAAALAALKRESSGQKVIVQGDGEAAAEGFDAAAVALNAARGWTPRGGAAGGAGATGVGEAELVITSGPRRVGQVMCMVAFQPGLEYVLSDLLEFEEAWGEGSRLCTAPLDGRLVGRPYRDVRRSFESGAVVGYMDGGELRLNPKDNEQVPYGAELVLVTGKDGPQPAAAPAAPEMPRLRRAGRGAALQRRHVAVLCFGTAADAAPMLDALRDFAPRGSRVTVVCSDPVGKDALRALQRRGVKVSQVEADPGAGAALERAGLEKADAAVVCGLGPDAAAGDAQVVATVLQLQALSARHQDEGRRAKPLDVVAAVGSNSTEEVLWHATISHSVERALADAEAAPPAGRAKPEAARGERHAAPAVELHLLNPDQLMAGLVTHASMEPRLNRVFAELLTSDSGHEIYLRPASGFGLPPAGRAPAPVTWAQIQEAVRARGQTAIGVAPAGGGPLALRLAPAADDTFDLAAADELVVIARN</sequence>
<dbReference type="FunCoup" id="A0A2V0PHT3">
    <property type="interactions" value="13"/>
</dbReference>
<dbReference type="Pfam" id="PF06241">
    <property type="entry name" value="Castor_Poll_mid"/>
    <property type="match status" value="1"/>
</dbReference>
<keyword evidence="2" id="KW-0813">Transport</keyword>
<dbReference type="AlphaFoldDB" id="A0A2V0PHT3"/>
<evidence type="ECO:0000256" key="1">
    <source>
        <dbReference type="ARBA" id="ARBA00004127"/>
    </source>
</evidence>
<feature type="transmembrane region" description="Helical" evidence="7">
    <location>
        <begin position="189"/>
        <end position="209"/>
    </location>
</feature>
<dbReference type="GO" id="GO:0012505">
    <property type="term" value="C:endomembrane system"/>
    <property type="evidence" value="ECO:0007669"/>
    <property type="project" value="UniProtKB-SubCell"/>
</dbReference>
<proteinExistence type="predicted"/>
<dbReference type="InParanoid" id="A0A2V0PHT3"/>
<evidence type="ECO:0000313" key="9">
    <source>
        <dbReference type="EMBL" id="GBF96827.1"/>
    </source>
</evidence>
<evidence type="ECO:0000313" key="10">
    <source>
        <dbReference type="Proteomes" id="UP000247498"/>
    </source>
</evidence>
<dbReference type="PANTHER" id="PTHR31563:SF10">
    <property type="entry name" value="ION CHANNEL POLLUX-RELATED"/>
    <property type="match status" value="1"/>
</dbReference>
<organism evidence="9 10">
    <name type="scientific">Raphidocelis subcapitata</name>
    <dbReference type="NCBI Taxonomy" id="307507"/>
    <lineage>
        <taxon>Eukaryota</taxon>
        <taxon>Viridiplantae</taxon>
        <taxon>Chlorophyta</taxon>
        <taxon>core chlorophytes</taxon>
        <taxon>Chlorophyceae</taxon>
        <taxon>CS clade</taxon>
        <taxon>Sphaeropleales</taxon>
        <taxon>Selenastraceae</taxon>
        <taxon>Raphidocelis</taxon>
    </lineage>
</organism>
<evidence type="ECO:0000256" key="7">
    <source>
        <dbReference type="SAM" id="Phobius"/>
    </source>
</evidence>
<keyword evidence="6 7" id="KW-0472">Membrane</keyword>
<dbReference type="STRING" id="307507.A0A2V0PHT3"/>
<dbReference type="Gene3D" id="3.40.50.720">
    <property type="entry name" value="NAD(P)-binding Rossmann-like Domain"/>
    <property type="match status" value="2"/>
</dbReference>
<keyword evidence="3 7" id="KW-0812">Transmembrane</keyword>
<keyword evidence="4 7" id="KW-1133">Transmembrane helix</keyword>
<name>A0A2V0PHT3_9CHLO</name>
<keyword evidence="10" id="KW-1185">Reference proteome</keyword>
<keyword evidence="5" id="KW-0406">Ion transport</keyword>
<evidence type="ECO:0000256" key="4">
    <source>
        <dbReference type="ARBA" id="ARBA00022989"/>
    </source>
</evidence>
<dbReference type="InterPro" id="IPR010420">
    <property type="entry name" value="CASTOR/POLLUX/SYM8_dom"/>
</dbReference>
<reference evidence="9 10" key="1">
    <citation type="journal article" date="2018" name="Sci. Rep.">
        <title>Raphidocelis subcapitata (=Pseudokirchneriella subcapitata) provides an insight into genome evolution and environmental adaptations in the Sphaeropleales.</title>
        <authorList>
            <person name="Suzuki S."/>
            <person name="Yamaguchi H."/>
            <person name="Nakajima N."/>
            <person name="Kawachi M."/>
        </authorList>
    </citation>
    <scope>NUCLEOTIDE SEQUENCE [LARGE SCALE GENOMIC DNA]</scope>
    <source>
        <strain evidence="9 10">NIES-35</strain>
    </source>
</reference>